<accession>A0A0M3USA7</accession>
<evidence type="ECO:0008006" key="3">
    <source>
        <dbReference type="Google" id="ProtNLM"/>
    </source>
</evidence>
<protein>
    <recommendedName>
        <fullName evidence="3">DUF4304 domain-containing protein</fullName>
    </recommendedName>
</protein>
<sequence>MEKNMERIVLNQENYTVKEIYQDFYMFLAEYFTPLGYKYRKSKHDMYKNIENFRVVFDYQTFSWNCLGDEIEIFIHKKIEFKDGKGEWHWFFVNDINGVDNILSEEFNIKNIDKEYLQVLLNEAIEYINYMELTVKKLLNGEELGIHTFELFDPYKKYEYVESGLEEKYTTCLDKSGVVKTVDWEGLNKHPWYDYYTEASIKKVYNSFCKYFKEEYEKKITKK</sequence>
<dbReference type="AlphaFoldDB" id="A0A0M3USA7"/>
<name>A0A0M3USA7_9FUSO</name>
<evidence type="ECO:0000313" key="2">
    <source>
        <dbReference type="Proteomes" id="UP000063147"/>
    </source>
</evidence>
<proteinExistence type="predicted"/>
<gene>
    <name evidence="1" type="ORF">RN98_06080</name>
</gene>
<dbReference type="EMBL" id="CP012713">
    <property type="protein sequence ID" value="ALF17763.1"/>
    <property type="molecule type" value="Genomic_DNA"/>
</dbReference>
<organism evidence="1 2">
    <name type="scientific">Fusobacterium animalis</name>
    <dbReference type="NCBI Taxonomy" id="76859"/>
    <lineage>
        <taxon>Bacteria</taxon>
        <taxon>Fusobacteriati</taxon>
        <taxon>Fusobacteriota</taxon>
        <taxon>Fusobacteriia</taxon>
        <taxon>Fusobacteriales</taxon>
        <taxon>Fusobacteriaceae</taxon>
        <taxon>Fusobacterium</taxon>
    </lineage>
</organism>
<dbReference type="Proteomes" id="UP000063147">
    <property type="component" value="Chromosome"/>
</dbReference>
<reference evidence="2" key="1">
    <citation type="submission" date="2015-09" db="EMBL/GenBank/DDBJ databases">
        <authorList>
            <person name="Kook J.-K."/>
            <person name="Park S.-N."/>
            <person name="Lim Y.K."/>
            <person name="Jo E."/>
        </authorList>
    </citation>
    <scope>NUCLEOTIDE SEQUENCE [LARGE SCALE GENOMIC DNA]</scope>
    <source>
        <strain evidence="2">KCOM 1279</strain>
    </source>
</reference>
<evidence type="ECO:0000313" key="1">
    <source>
        <dbReference type="EMBL" id="ALF17763.1"/>
    </source>
</evidence>
<dbReference type="PATRIC" id="fig|76859.3.peg.1213"/>